<protein>
    <submittedName>
        <fullName evidence="2">Uncharacterized protein</fullName>
    </submittedName>
</protein>
<keyword evidence="3" id="KW-1185">Reference proteome</keyword>
<accession>A0ABR2TF58</accession>
<keyword evidence="1" id="KW-0472">Membrane</keyword>
<dbReference type="EMBL" id="JBBPBN010000006">
    <property type="protein sequence ID" value="KAK9036117.1"/>
    <property type="molecule type" value="Genomic_DNA"/>
</dbReference>
<keyword evidence="1" id="KW-0812">Transmembrane</keyword>
<feature type="transmembrane region" description="Helical" evidence="1">
    <location>
        <begin position="26"/>
        <end position="44"/>
    </location>
</feature>
<organism evidence="2 3">
    <name type="scientific">Hibiscus sabdariffa</name>
    <name type="common">roselle</name>
    <dbReference type="NCBI Taxonomy" id="183260"/>
    <lineage>
        <taxon>Eukaryota</taxon>
        <taxon>Viridiplantae</taxon>
        <taxon>Streptophyta</taxon>
        <taxon>Embryophyta</taxon>
        <taxon>Tracheophyta</taxon>
        <taxon>Spermatophyta</taxon>
        <taxon>Magnoliopsida</taxon>
        <taxon>eudicotyledons</taxon>
        <taxon>Gunneridae</taxon>
        <taxon>Pentapetalae</taxon>
        <taxon>rosids</taxon>
        <taxon>malvids</taxon>
        <taxon>Malvales</taxon>
        <taxon>Malvaceae</taxon>
        <taxon>Malvoideae</taxon>
        <taxon>Hibiscus</taxon>
    </lineage>
</organism>
<comment type="caution">
    <text evidence="2">The sequence shown here is derived from an EMBL/GenBank/DDBJ whole genome shotgun (WGS) entry which is preliminary data.</text>
</comment>
<name>A0ABR2TF58_9ROSI</name>
<evidence type="ECO:0000313" key="2">
    <source>
        <dbReference type="EMBL" id="KAK9036117.1"/>
    </source>
</evidence>
<keyword evidence="1" id="KW-1133">Transmembrane helix</keyword>
<evidence type="ECO:0000256" key="1">
    <source>
        <dbReference type="SAM" id="Phobius"/>
    </source>
</evidence>
<evidence type="ECO:0000313" key="3">
    <source>
        <dbReference type="Proteomes" id="UP001396334"/>
    </source>
</evidence>
<gene>
    <name evidence="2" type="ORF">V6N11_078133</name>
</gene>
<proteinExistence type="predicted"/>
<sequence length="98" mass="11288">MPDLYCSAASISDVEMHYRGDGARQALESGFHFVFLFLLLLIYYKDKIMVLGEENKQSESPWKPQRAKNRAECLSVVTKLECLQKYIDFDAFWGLVSS</sequence>
<reference evidence="2 3" key="1">
    <citation type="journal article" date="2024" name="G3 (Bethesda)">
        <title>Genome assembly of Hibiscus sabdariffa L. provides insights into metabolisms of medicinal natural products.</title>
        <authorList>
            <person name="Kim T."/>
        </authorList>
    </citation>
    <scope>NUCLEOTIDE SEQUENCE [LARGE SCALE GENOMIC DNA]</scope>
    <source>
        <strain evidence="2">TK-2024</strain>
        <tissue evidence="2">Old leaves</tissue>
    </source>
</reference>
<dbReference type="Proteomes" id="UP001396334">
    <property type="component" value="Unassembled WGS sequence"/>
</dbReference>